<sequence>MFFPIFDDEYICQSNVAIDVDPDSRDSGISVGTSMENDSVIDFASTYPTKLLGPQSSSSELDDRMDELAIEESLVDLSAFEYQTEQEFRKKRVKNVALTYRKPLGEITNSSQIDESPKSRLKTTWKTYVSRSQLNTVVRQFGRQTSCVETSSTVVRKRNINDNTDNNVKRRAITQIMNDENTEKTVVQSQKSTLLTRVHSTSSLENGRYAKGPRDDQLPKVWHVEYSLDVVSKPFVDSVAFKSISGSTLSELISTMNNDEFQKKYMLVDCRYPYEYSGGHIKNAINLFDPTLVPDMFYPEKFDATNARIPIFYCEYSQKRGPSMAAALRQYDRQRNESRYPEIDYKEIYLLDRGYKKFFLDDAFTVSLAGYHIVQP</sequence>
<keyword evidence="5 7" id="KW-0131">Cell cycle</keyword>
<name>A0ABD6F060_9BILA</name>
<dbReference type="Proteomes" id="UP001608902">
    <property type="component" value="Unassembled WGS sequence"/>
</dbReference>
<dbReference type="InterPro" id="IPR036873">
    <property type="entry name" value="Rhodanese-like_dom_sf"/>
</dbReference>
<keyword evidence="7" id="KW-0498">Mitosis</keyword>
<dbReference type="CDD" id="cd01530">
    <property type="entry name" value="Cdc25"/>
    <property type="match status" value="1"/>
</dbReference>
<dbReference type="PRINTS" id="PR00716">
    <property type="entry name" value="MPIPHPHTASE"/>
</dbReference>
<dbReference type="EMBL" id="JBGFUD010014361">
    <property type="protein sequence ID" value="MFH4983904.1"/>
    <property type="molecule type" value="Genomic_DNA"/>
</dbReference>
<evidence type="ECO:0000256" key="1">
    <source>
        <dbReference type="ARBA" id="ARBA00011065"/>
    </source>
</evidence>
<dbReference type="Gene3D" id="3.40.250.10">
    <property type="entry name" value="Rhodanese-like domain"/>
    <property type="match status" value="1"/>
</dbReference>
<protein>
    <recommendedName>
        <fullName evidence="7">M-phase inducer phosphatase</fullName>
        <ecNumber evidence="7">3.1.3.48</ecNumber>
    </recommendedName>
</protein>
<evidence type="ECO:0000256" key="2">
    <source>
        <dbReference type="ARBA" id="ARBA00022618"/>
    </source>
</evidence>
<dbReference type="InterPro" id="IPR001763">
    <property type="entry name" value="Rhodanese-like_dom"/>
</dbReference>
<evidence type="ECO:0000256" key="5">
    <source>
        <dbReference type="ARBA" id="ARBA00023306"/>
    </source>
</evidence>
<dbReference type="PANTHER" id="PTHR10828">
    <property type="entry name" value="M-PHASE INDUCER PHOSPHATASE DUAL SPECIFICITY PHOSPHATASE CDC25"/>
    <property type="match status" value="1"/>
</dbReference>
<evidence type="ECO:0000256" key="3">
    <source>
        <dbReference type="ARBA" id="ARBA00022801"/>
    </source>
</evidence>
<dbReference type="AlphaFoldDB" id="A0ABD6F060"/>
<dbReference type="PANTHER" id="PTHR10828:SF76">
    <property type="entry name" value="M-PHASE INDUCER PHOSPHATASE"/>
    <property type="match status" value="1"/>
</dbReference>
<evidence type="ECO:0000256" key="4">
    <source>
        <dbReference type="ARBA" id="ARBA00022912"/>
    </source>
</evidence>
<dbReference type="EC" id="3.1.3.48" evidence="7"/>
<keyword evidence="3 7" id="KW-0378">Hydrolase</keyword>
<dbReference type="GO" id="GO:0051301">
    <property type="term" value="P:cell division"/>
    <property type="evidence" value="ECO:0007669"/>
    <property type="project" value="UniProtKB-UniRule"/>
</dbReference>
<comment type="catalytic activity">
    <reaction evidence="6 7">
        <text>O-phospho-L-tyrosyl-[protein] + H2O = L-tyrosyl-[protein] + phosphate</text>
        <dbReference type="Rhea" id="RHEA:10684"/>
        <dbReference type="Rhea" id="RHEA-COMP:10136"/>
        <dbReference type="Rhea" id="RHEA-COMP:20101"/>
        <dbReference type="ChEBI" id="CHEBI:15377"/>
        <dbReference type="ChEBI" id="CHEBI:43474"/>
        <dbReference type="ChEBI" id="CHEBI:46858"/>
        <dbReference type="ChEBI" id="CHEBI:61978"/>
        <dbReference type="EC" id="3.1.3.48"/>
    </reaction>
</comment>
<evidence type="ECO:0000259" key="8">
    <source>
        <dbReference type="PROSITE" id="PS50206"/>
    </source>
</evidence>
<dbReference type="GO" id="GO:0004725">
    <property type="term" value="F:protein tyrosine phosphatase activity"/>
    <property type="evidence" value="ECO:0007669"/>
    <property type="project" value="UniProtKB-UniRule"/>
</dbReference>
<dbReference type="InterPro" id="IPR000751">
    <property type="entry name" value="MPI_Phosphatase"/>
</dbReference>
<comment type="caution">
    <text evidence="9">The sequence shown here is derived from an EMBL/GenBank/DDBJ whole genome shotgun (WGS) entry which is preliminary data.</text>
</comment>
<reference evidence="9 10" key="1">
    <citation type="submission" date="2024-08" db="EMBL/GenBank/DDBJ databases">
        <title>Gnathostoma spinigerum genome.</title>
        <authorList>
            <person name="Gonzalez-Bertolin B."/>
            <person name="Monzon S."/>
            <person name="Zaballos A."/>
            <person name="Jimenez P."/>
            <person name="Dekumyoy P."/>
            <person name="Varona S."/>
            <person name="Cuesta I."/>
            <person name="Sumanam S."/>
            <person name="Adisakwattana P."/>
            <person name="Gasser R.B."/>
            <person name="Hernandez-Gonzalez A."/>
            <person name="Young N.D."/>
            <person name="Perteguer M.J."/>
        </authorList>
    </citation>
    <scope>NUCLEOTIDE SEQUENCE [LARGE SCALE GENOMIC DNA]</scope>
    <source>
        <strain evidence="9">AL3</strain>
        <tissue evidence="9">Liver</tissue>
    </source>
</reference>
<organism evidence="9 10">
    <name type="scientific">Gnathostoma spinigerum</name>
    <dbReference type="NCBI Taxonomy" id="75299"/>
    <lineage>
        <taxon>Eukaryota</taxon>
        <taxon>Metazoa</taxon>
        <taxon>Ecdysozoa</taxon>
        <taxon>Nematoda</taxon>
        <taxon>Chromadorea</taxon>
        <taxon>Rhabditida</taxon>
        <taxon>Spirurina</taxon>
        <taxon>Gnathostomatomorpha</taxon>
        <taxon>Gnathostomatoidea</taxon>
        <taxon>Gnathostomatidae</taxon>
        <taxon>Gnathostoma</taxon>
    </lineage>
</organism>
<evidence type="ECO:0000313" key="10">
    <source>
        <dbReference type="Proteomes" id="UP001608902"/>
    </source>
</evidence>
<dbReference type="SMART" id="SM00450">
    <property type="entry name" value="RHOD"/>
    <property type="match status" value="1"/>
</dbReference>
<evidence type="ECO:0000256" key="6">
    <source>
        <dbReference type="ARBA" id="ARBA00051722"/>
    </source>
</evidence>
<dbReference type="Pfam" id="PF00581">
    <property type="entry name" value="Rhodanese"/>
    <property type="match status" value="1"/>
</dbReference>
<evidence type="ECO:0000313" key="9">
    <source>
        <dbReference type="EMBL" id="MFH4983904.1"/>
    </source>
</evidence>
<keyword evidence="10" id="KW-1185">Reference proteome</keyword>
<gene>
    <name evidence="9" type="ORF">AB6A40_010613</name>
</gene>
<keyword evidence="4 7" id="KW-0904">Protein phosphatase</keyword>
<evidence type="ECO:0000256" key="7">
    <source>
        <dbReference type="RuleBase" id="RU368028"/>
    </source>
</evidence>
<dbReference type="SUPFAM" id="SSF52821">
    <property type="entry name" value="Rhodanese/Cell cycle control phosphatase"/>
    <property type="match status" value="1"/>
</dbReference>
<comment type="function">
    <text evidence="7">Tyrosine protein phosphatase which functions as a dosage-dependent inducer of mitotic progression.</text>
</comment>
<dbReference type="PROSITE" id="PS50206">
    <property type="entry name" value="RHODANESE_3"/>
    <property type="match status" value="1"/>
</dbReference>
<accession>A0ABD6F060</accession>
<proteinExistence type="inferred from homology"/>
<keyword evidence="2 7" id="KW-0132">Cell division</keyword>
<comment type="similarity">
    <text evidence="1 7">Belongs to the MPI phosphatase family.</text>
</comment>
<feature type="domain" description="Rhodanese" evidence="8">
    <location>
        <begin position="261"/>
        <end position="363"/>
    </location>
</feature>